<feature type="transmembrane region" description="Helical" evidence="1">
    <location>
        <begin position="262"/>
        <end position="284"/>
    </location>
</feature>
<feature type="transmembrane region" description="Helical" evidence="1">
    <location>
        <begin position="186"/>
        <end position="206"/>
    </location>
</feature>
<keyword evidence="1" id="KW-1133">Transmembrane helix</keyword>
<gene>
    <name evidence="4" type="ORF">CKO31_09395</name>
</gene>
<dbReference type="InterPro" id="IPR037185">
    <property type="entry name" value="EmrE-like"/>
</dbReference>
<dbReference type="Gene3D" id="1.10.3730.20">
    <property type="match status" value="1"/>
</dbReference>
<comment type="caution">
    <text evidence="4">The sequence shown here is derived from an EMBL/GenBank/DDBJ whole genome shotgun (WGS) entry which is preliminary data.</text>
</comment>
<dbReference type="Proteomes" id="UP000748752">
    <property type="component" value="Unassembled WGS sequence"/>
</dbReference>
<evidence type="ECO:0000256" key="1">
    <source>
        <dbReference type="SAM" id="Phobius"/>
    </source>
</evidence>
<reference evidence="4 5" key="1">
    <citation type="journal article" date="2020" name="Microorganisms">
        <title>Osmotic Adaptation and Compatible Solute Biosynthesis of Phototrophic Bacteria as Revealed from Genome Analyses.</title>
        <authorList>
            <person name="Imhoff J.F."/>
            <person name="Rahn T."/>
            <person name="Kunzel S."/>
            <person name="Keller A."/>
            <person name="Neulinger S.C."/>
        </authorList>
    </citation>
    <scope>NUCLEOTIDE SEQUENCE [LARGE SCALE GENOMIC DNA]</scope>
    <source>
        <strain evidence="4 5">DSM 6210</strain>
    </source>
</reference>
<protein>
    <submittedName>
        <fullName evidence="4">EamA family transporter</fullName>
    </submittedName>
</protein>
<feature type="transmembrane region" description="Helical" evidence="1">
    <location>
        <begin position="117"/>
        <end position="135"/>
    </location>
</feature>
<evidence type="ECO:0000256" key="2">
    <source>
        <dbReference type="SAM" id="SignalP"/>
    </source>
</evidence>
<feature type="transmembrane region" description="Helical" evidence="1">
    <location>
        <begin position="291"/>
        <end position="308"/>
    </location>
</feature>
<sequence>MDWFLLALLSAAALASADAATKAWLQDYSAAEVSVVRFSVSGLLLSPLLLGMPALGTLPAPFWGWLAAMLPLEIAAMLLYMAAIRDHPLSLTLPYLAFTPVFVLVIADVLLGEQVSAQGAFGVLLVVAGAWLLNVRHARLAKVRSWAAPLAAIFWEPGSRMMLAVALLYGFTATMGKAVLDYLPPAYFGPFYFLVLGLTMPLVWALPLRLGPGKGAGGTPGARLALLGPRGLLRRPRAVLTVAALHGLMAFTHFLAIARVEVAYMIAIKRTSLLFGILYGALVFGEMGLRSHLAAGALMVAGVAVIVAS</sequence>
<feature type="transmembrane region" description="Helical" evidence="1">
    <location>
        <begin position="62"/>
        <end position="81"/>
    </location>
</feature>
<proteinExistence type="predicted"/>
<name>A0ABS1CGA6_9GAMM</name>
<keyword evidence="1" id="KW-0812">Transmembrane</keyword>
<dbReference type="EMBL" id="NRRV01000019">
    <property type="protein sequence ID" value="MBK1630951.1"/>
    <property type="molecule type" value="Genomic_DNA"/>
</dbReference>
<feature type="chain" id="PRO_5045952064" evidence="2">
    <location>
        <begin position="20"/>
        <end position="309"/>
    </location>
</feature>
<keyword evidence="2" id="KW-0732">Signal</keyword>
<dbReference type="RefSeq" id="WP_200236366.1">
    <property type="nucleotide sequence ID" value="NZ_NRRV01000019.1"/>
</dbReference>
<dbReference type="Pfam" id="PF00892">
    <property type="entry name" value="EamA"/>
    <property type="match status" value="1"/>
</dbReference>
<dbReference type="SUPFAM" id="SSF103481">
    <property type="entry name" value="Multidrug resistance efflux transporter EmrE"/>
    <property type="match status" value="1"/>
</dbReference>
<evidence type="ECO:0000259" key="3">
    <source>
        <dbReference type="Pfam" id="PF00892"/>
    </source>
</evidence>
<evidence type="ECO:0000313" key="4">
    <source>
        <dbReference type="EMBL" id="MBK1630951.1"/>
    </source>
</evidence>
<dbReference type="PANTHER" id="PTHR22911:SF137">
    <property type="entry name" value="SOLUTE CARRIER FAMILY 35 MEMBER G2-RELATED"/>
    <property type="match status" value="1"/>
</dbReference>
<dbReference type="PANTHER" id="PTHR22911">
    <property type="entry name" value="ACYL-MALONYL CONDENSING ENZYME-RELATED"/>
    <property type="match status" value="1"/>
</dbReference>
<dbReference type="InterPro" id="IPR000620">
    <property type="entry name" value="EamA_dom"/>
</dbReference>
<feature type="signal peptide" evidence="2">
    <location>
        <begin position="1"/>
        <end position="19"/>
    </location>
</feature>
<keyword evidence="1" id="KW-0472">Membrane</keyword>
<evidence type="ECO:0000313" key="5">
    <source>
        <dbReference type="Proteomes" id="UP000748752"/>
    </source>
</evidence>
<feature type="transmembrane region" description="Helical" evidence="1">
    <location>
        <begin position="238"/>
        <end position="256"/>
    </location>
</feature>
<accession>A0ABS1CGA6</accession>
<organism evidence="4 5">
    <name type="scientific">Thiohalocapsa halophila</name>
    <dbReference type="NCBI Taxonomy" id="69359"/>
    <lineage>
        <taxon>Bacteria</taxon>
        <taxon>Pseudomonadati</taxon>
        <taxon>Pseudomonadota</taxon>
        <taxon>Gammaproteobacteria</taxon>
        <taxon>Chromatiales</taxon>
        <taxon>Chromatiaceae</taxon>
        <taxon>Thiohalocapsa</taxon>
    </lineage>
</organism>
<keyword evidence="5" id="KW-1185">Reference proteome</keyword>
<feature type="domain" description="EamA" evidence="3">
    <location>
        <begin position="3"/>
        <end position="134"/>
    </location>
</feature>
<feature type="transmembrane region" description="Helical" evidence="1">
    <location>
        <begin position="93"/>
        <end position="111"/>
    </location>
</feature>